<keyword evidence="1" id="KW-0472">Membrane</keyword>
<protein>
    <submittedName>
        <fullName evidence="2">Protein THYLAKOID ASSEMBLY 8, chloroplastic</fullName>
    </submittedName>
</protein>
<sequence>MSEWLRRQTRNLLGSACAGSNPAVDVIFSSLFFAFDLILTMILYYSIIIPRTTESNSSEAKDIFAISTSLSPSLILLLPILQPKLPHRHQIQMASTAQSLFALFSSTTATTTTNLRRISTVRCGPRDNPRPLLKGRILSTEAIQAIQSLKRAYRTDPTDLPTHLLSRLIKSDLTAAFKELLRQEQCALAIKVFSTIQSEYGADLNMYAELVLALARTGMSEEIDPLIGELEKQGGGIQLEEGKGLLRLVKALIGAQRKESTVRIYGMMKRSGWGSAYEVNDYLGRVLSKGLRRFGEVDLADEIDQELGRLFKGILVKPRV</sequence>
<dbReference type="GO" id="GO:0003723">
    <property type="term" value="F:RNA binding"/>
    <property type="evidence" value="ECO:0007669"/>
    <property type="project" value="InterPro"/>
</dbReference>
<dbReference type="AlphaFoldDB" id="A0AAW2RJF0"/>
<feature type="transmembrane region" description="Helical" evidence="1">
    <location>
        <begin position="26"/>
        <end position="48"/>
    </location>
</feature>
<evidence type="ECO:0000256" key="1">
    <source>
        <dbReference type="SAM" id="Phobius"/>
    </source>
</evidence>
<gene>
    <name evidence="2" type="ORF">Sangu_0110300</name>
</gene>
<dbReference type="InterPro" id="IPR011990">
    <property type="entry name" value="TPR-like_helical_dom_sf"/>
</dbReference>
<proteinExistence type="predicted"/>
<name>A0AAW2RJF0_9LAMI</name>
<dbReference type="GO" id="GO:0000373">
    <property type="term" value="P:Group II intron splicing"/>
    <property type="evidence" value="ECO:0007669"/>
    <property type="project" value="InterPro"/>
</dbReference>
<keyword evidence="1" id="KW-0812">Transmembrane</keyword>
<evidence type="ECO:0000313" key="2">
    <source>
        <dbReference type="EMBL" id="KAL0380460.1"/>
    </source>
</evidence>
<organism evidence="2">
    <name type="scientific">Sesamum angustifolium</name>
    <dbReference type="NCBI Taxonomy" id="2727405"/>
    <lineage>
        <taxon>Eukaryota</taxon>
        <taxon>Viridiplantae</taxon>
        <taxon>Streptophyta</taxon>
        <taxon>Embryophyta</taxon>
        <taxon>Tracheophyta</taxon>
        <taxon>Spermatophyta</taxon>
        <taxon>Magnoliopsida</taxon>
        <taxon>eudicotyledons</taxon>
        <taxon>Gunneridae</taxon>
        <taxon>Pentapetalae</taxon>
        <taxon>asterids</taxon>
        <taxon>lamiids</taxon>
        <taxon>Lamiales</taxon>
        <taxon>Pedaliaceae</taxon>
        <taxon>Sesamum</taxon>
    </lineage>
</organism>
<dbReference type="GO" id="GO:0009658">
    <property type="term" value="P:chloroplast organization"/>
    <property type="evidence" value="ECO:0007669"/>
    <property type="project" value="InterPro"/>
</dbReference>
<reference evidence="2" key="2">
    <citation type="journal article" date="2024" name="Plant">
        <title>Genomic evolution and insights into agronomic trait innovations of Sesamum species.</title>
        <authorList>
            <person name="Miao H."/>
            <person name="Wang L."/>
            <person name="Qu L."/>
            <person name="Liu H."/>
            <person name="Sun Y."/>
            <person name="Le M."/>
            <person name="Wang Q."/>
            <person name="Wei S."/>
            <person name="Zheng Y."/>
            <person name="Lin W."/>
            <person name="Duan Y."/>
            <person name="Cao H."/>
            <person name="Xiong S."/>
            <person name="Wang X."/>
            <person name="Wei L."/>
            <person name="Li C."/>
            <person name="Ma Q."/>
            <person name="Ju M."/>
            <person name="Zhao R."/>
            <person name="Li G."/>
            <person name="Mu C."/>
            <person name="Tian Q."/>
            <person name="Mei H."/>
            <person name="Zhang T."/>
            <person name="Gao T."/>
            <person name="Zhang H."/>
        </authorList>
    </citation>
    <scope>NUCLEOTIDE SEQUENCE</scope>
    <source>
        <strain evidence="2">G01</strain>
    </source>
</reference>
<keyword evidence="1" id="KW-1133">Transmembrane helix</keyword>
<feature type="transmembrane region" description="Helical" evidence="1">
    <location>
        <begin position="63"/>
        <end position="81"/>
    </location>
</feature>
<reference evidence="2" key="1">
    <citation type="submission" date="2020-06" db="EMBL/GenBank/DDBJ databases">
        <authorList>
            <person name="Li T."/>
            <person name="Hu X."/>
            <person name="Zhang T."/>
            <person name="Song X."/>
            <person name="Zhang H."/>
            <person name="Dai N."/>
            <person name="Sheng W."/>
            <person name="Hou X."/>
            <person name="Wei L."/>
        </authorList>
    </citation>
    <scope>NUCLEOTIDE SEQUENCE</scope>
    <source>
        <strain evidence="2">G01</strain>
        <tissue evidence="2">Leaf</tissue>
    </source>
</reference>
<dbReference type="InterPro" id="IPR044190">
    <property type="entry name" value="THA8-like"/>
</dbReference>
<dbReference type="EMBL" id="JACGWK010000001">
    <property type="protein sequence ID" value="KAL0380460.1"/>
    <property type="molecule type" value="Genomic_DNA"/>
</dbReference>
<dbReference type="PANTHER" id="PTHR47594">
    <property type="entry name" value="PPR CONTAINING PLANT-LIKE PROTEIN"/>
    <property type="match status" value="1"/>
</dbReference>
<accession>A0AAW2RJF0</accession>
<dbReference type="Gene3D" id="1.25.40.10">
    <property type="entry name" value="Tetratricopeptide repeat domain"/>
    <property type="match status" value="1"/>
</dbReference>
<comment type="caution">
    <text evidence="2">The sequence shown here is derived from an EMBL/GenBank/DDBJ whole genome shotgun (WGS) entry which is preliminary data.</text>
</comment>
<dbReference type="PANTHER" id="PTHR47594:SF3">
    <property type="entry name" value="PROTEIN THYLAKOID ASSEMBLY 8, CHLOROPLASTIC"/>
    <property type="match status" value="1"/>
</dbReference>